<evidence type="ECO:0000259" key="7">
    <source>
        <dbReference type="Pfam" id="PF00248"/>
    </source>
</evidence>
<evidence type="ECO:0000313" key="9">
    <source>
        <dbReference type="Proteomes" id="UP000764110"/>
    </source>
</evidence>
<keyword evidence="2" id="KW-0521">NADP</keyword>
<dbReference type="PANTHER" id="PTHR43827">
    <property type="entry name" value="2,5-DIKETO-D-GLUCONIC ACID REDUCTASE"/>
    <property type="match status" value="1"/>
</dbReference>
<comment type="caution">
    <text evidence="8">The sequence shown here is derived from an EMBL/GenBank/DDBJ whole genome shotgun (WGS) entry which is preliminary data.</text>
</comment>
<dbReference type="Pfam" id="PF00248">
    <property type="entry name" value="Aldo_ket_red"/>
    <property type="match status" value="1"/>
</dbReference>
<dbReference type="PANTHER" id="PTHR43827:SF3">
    <property type="entry name" value="NADP-DEPENDENT OXIDOREDUCTASE DOMAIN-CONTAINING PROTEIN"/>
    <property type="match status" value="1"/>
</dbReference>
<dbReference type="SUPFAM" id="SSF51430">
    <property type="entry name" value="NAD(P)-linked oxidoreductase"/>
    <property type="match status" value="1"/>
</dbReference>
<name>A0A9P8S9V0_9HYPO</name>
<reference evidence="8 9" key="1">
    <citation type="submission" date="2020-07" db="EMBL/GenBank/DDBJ databases">
        <title>Metarhizium humberi genome.</title>
        <authorList>
            <person name="Lysoe E."/>
        </authorList>
    </citation>
    <scope>NUCLEOTIDE SEQUENCE [LARGE SCALE GENOMIC DNA]</scope>
    <source>
        <strain evidence="8 9">ESALQ1638</strain>
    </source>
</reference>
<dbReference type="InterPro" id="IPR020471">
    <property type="entry name" value="AKR"/>
</dbReference>
<dbReference type="Gene3D" id="3.20.20.100">
    <property type="entry name" value="NADP-dependent oxidoreductase domain"/>
    <property type="match status" value="1"/>
</dbReference>
<sequence length="235" mass="26097">MEIQSLPLRDGNSIPKLGFGTGTAWYKPDGKGPFDQSLVDILKKAIGAGFSHVDCADAYGTEEELGVAIRGCGVPRERLFITTKVQDNVFNIPQAIDDSLKKLQLSHVDMYLIHAPFFAKNDEDLQKAWKDMEQVKASSKAKSIGVSNYLRPHLEATLRTAVSPPVINQIEFQPYLQRANQYVPWMQENGIQVVAFKSLAPLTKGKGAPLDALLETLGKKYDVEPSAILFNWHNQ</sequence>
<dbReference type="AlphaFoldDB" id="A0A9P8S9V0"/>
<dbReference type="PROSITE" id="PS00062">
    <property type="entry name" value="ALDOKETO_REDUCTASE_2"/>
    <property type="match status" value="1"/>
</dbReference>
<protein>
    <recommendedName>
        <fullName evidence="7">NADP-dependent oxidoreductase domain-containing protein</fullName>
    </recommendedName>
</protein>
<feature type="domain" description="NADP-dependent oxidoreductase" evidence="7">
    <location>
        <begin position="17"/>
        <end position="201"/>
    </location>
</feature>
<evidence type="ECO:0000256" key="3">
    <source>
        <dbReference type="ARBA" id="ARBA00023002"/>
    </source>
</evidence>
<keyword evidence="9" id="KW-1185">Reference proteome</keyword>
<dbReference type="InterPro" id="IPR018170">
    <property type="entry name" value="Aldo/ket_reductase_CS"/>
</dbReference>
<evidence type="ECO:0000256" key="4">
    <source>
        <dbReference type="PIRSR" id="PIRSR000097-1"/>
    </source>
</evidence>
<evidence type="ECO:0000256" key="1">
    <source>
        <dbReference type="ARBA" id="ARBA00007905"/>
    </source>
</evidence>
<keyword evidence="3" id="KW-0560">Oxidoreductase</keyword>
<organism evidence="8 9">
    <name type="scientific">Metarhizium humberi</name>
    <dbReference type="NCBI Taxonomy" id="2596975"/>
    <lineage>
        <taxon>Eukaryota</taxon>
        <taxon>Fungi</taxon>
        <taxon>Dikarya</taxon>
        <taxon>Ascomycota</taxon>
        <taxon>Pezizomycotina</taxon>
        <taxon>Sordariomycetes</taxon>
        <taxon>Hypocreomycetidae</taxon>
        <taxon>Hypocreales</taxon>
        <taxon>Clavicipitaceae</taxon>
        <taxon>Metarhizium</taxon>
    </lineage>
</organism>
<accession>A0A9P8S9V0</accession>
<dbReference type="InterPro" id="IPR036812">
    <property type="entry name" value="NAD(P)_OxRdtase_dom_sf"/>
</dbReference>
<comment type="similarity">
    <text evidence="1">Belongs to the aldo/keto reductase family.</text>
</comment>
<evidence type="ECO:0000256" key="2">
    <source>
        <dbReference type="ARBA" id="ARBA00022857"/>
    </source>
</evidence>
<dbReference type="PRINTS" id="PR00069">
    <property type="entry name" value="ALDKETRDTASE"/>
</dbReference>
<evidence type="ECO:0000313" key="8">
    <source>
        <dbReference type="EMBL" id="KAH0599402.1"/>
    </source>
</evidence>
<evidence type="ECO:0000256" key="5">
    <source>
        <dbReference type="PIRSR" id="PIRSR000097-2"/>
    </source>
</evidence>
<feature type="binding site" evidence="5">
    <location>
        <position position="114"/>
    </location>
    <ligand>
        <name>substrate</name>
    </ligand>
</feature>
<feature type="active site" description="Proton donor" evidence="4">
    <location>
        <position position="59"/>
    </location>
</feature>
<dbReference type="PIRSF" id="PIRSF000097">
    <property type="entry name" value="AKR"/>
    <property type="match status" value="1"/>
</dbReference>
<dbReference type="EMBL" id="JACEFI010000003">
    <property type="protein sequence ID" value="KAH0599402.1"/>
    <property type="molecule type" value="Genomic_DNA"/>
</dbReference>
<gene>
    <name evidence="8" type="ORF">MHUMG1_02189</name>
</gene>
<evidence type="ECO:0000256" key="6">
    <source>
        <dbReference type="PIRSR" id="PIRSR000097-3"/>
    </source>
</evidence>
<dbReference type="Proteomes" id="UP000764110">
    <property type="component" value="Unassembled WGS sequence"/>
</dbReference>
<proteinExistence type="inferred from homology"/>
<feature type="site" description="Lowers pKa of active site Tyr" evidence="6">
    <location>
        <position position="84"/>
    </location>
</feature>
<dbReference type="InterPro" id="IPR023210">
    <property type="entry name" value="NADP_OxRdtase_dom"/>
</dbReference>
<dbReference type="GO" id="GO:0016616">
    <property type="term" value="F:oxidoreductase activity, acting on the CH-OH group of donors, NAD or NADP as acceptor"/>
    <property type="evidence" value="ECO:0007669"/>
    <property type="project" value="UniProtKB-ARBA"/>
</dbReference>